<dbReference type="Gene3D" id="1.20.140.10">
    <property type="entry name" value="Butyryl-CoA Dehydrogenase, subunit A, domain 3"/>
    <property type="match status" value="1"/>
</dbReference>
<dbReference type="SUPFAM" id="SSF47203">
    <property type="entry name" value="Acyl-CoA dehydrogenase C-terminal domain-like"/>
    <property type="match status" value="1"/>
</dbReference>
<reference evidence="4 5" key="1">
    <citation type="submission" date="2016-06" db="EMBL/GenBank/DDBJ databases">
        <title>Complete genome sequence of a saline-alkali tolerant type strain Dietzia timorensis ID05-A0528T.</title>
        <authorList>
            <person name="Wu X."/>
        </authorList>
    </citation>
    <scope>NUCLEOTIDE SEQUENCE [LARGE SCALE GENOMIC DNA]</scope>
    <source>
        <strain evidence="4 5">ID05-A0528</strain>
    </source>
</reference>
<gene>
    <name evidence="4" type="ORF">BJL86_2962</name>
</gene>
<dbReference type="GO" id="GO:0033539">
    <property type="term" value="P:fatty acid beta-oxidation using acyl-CoA dehydrogenase"/>
    <property type="evidence" value="ECO:0007669"/>
    <property type="project" value="TreeGrafter"/>
</dbReference>
<dbReference type="STRING" id="499555.BJL86_2962"/>
<dbReference type="PANTHER" id="PTHR48083:SF19">
    <property type="entry name" value="FLAVIN-DEPENDENT MONOOXYGENASE, OXYGENASE SUBUNIT HSAA"/>
    <property type="match status" value="1"/>
</dbReference>
<keyword evidence="1" id="KW-0560">Oxidoreductase</keyword>
<dbReference type="Gene3D" id="2.40.110.10">
    <property type="entry name" value="Butyryl-CoA Dehydrogenase, subunit A, domain 2"/>
    <property type="match status" value="1"/>
</dbReference>
<feature type="domain" description="Acyl-CoA dehydrogenase C-terminal" evidence="3">
    <location>
        <begin position="269"/>
        <end position="390"/>
    </location>
</feature>
<dbReference type="PIRSF" id="PIRSF016578">
    <property type="entry name" value="HsaA"/>
    <property type="match status" value="1"/>
</dbReference>
<dbReference type="Proteomes" id="UP000186104">
    <property type="component" value="Chromosome"/>
</dbReference>
<sequence>MSAPTTTRALRPAASAIGGPRAAATSSPEAALSPSAAPFDALLREAARIGERARNVAGEREAGDRELFAEVDELKASGILGAAVPARLGGPATAAGDVSPSQRAELLRVLAYGNGSLAQIVQPHFVFARWLFSGRRPSSEREWAERILGGSLLSNAQAERGPHVAVTLADDAKSARLDGVKYFCTGSPYADHLAVSAFHHGASDETLPDVVAFVDALAPGVRLVDEWDALGQRLTGSGRVELDAVSVGAENVFAFDTDSLPAYGAFAQLLHAAIDVGLAEAALDEALDLARAAGIGGELTEHLAGELAARAFTAGAVLESAGRAVDQAFDAGVDADGRAALAVGAAKATTGELTVDIASRVFELTGTRGIAPSVELDRRWRDLRTHTLHERRRDKLRILGRSFLDATPPATGTQF</sequence>
<dbReference type="RefSeq" id="WP_075845066.1">
    <property type="nucleotide sequence ID" value="NZ_CP015961.1"/>
</dbReference>
<evidence type="ECO:0000256" key="2">
    <source>
        <dbReference type="SAM" id="MobiDB-lite"/>
    </source>
</evidence>
<organism evidence="4 5">
    <name type="scientific">Dietzia timorensis</name>
    <dbReference type="NCBI Taxonomy" id="499555"/>
    <lineage>
        <taxon>Bacteria</taxon>
        <taxon>Bacillati</taxon>
        <taxon>Actinomycetota</taxon>
        <taxon>Actinomycetes</taxon>
        <taxon>Mycobacteriales</taxon>
        <taxon>Dietziaceae</taxon>
        <taxon>Dietzia</taxon>
    </lineage>
</organism>
<dbReference type="GO" id="GO:0050660">
    <property type="term" value="F:flavin adenine dinucleotide binding"/>
    <property type="evidence" value="ECO:0007669"/>
    <property type="project" value="InterPro"/>
</dbReference>
<proteinExistence type="predicted"/>
<feature type="region of interest" description="Disordered" evidence="2">
    <location>
        <begin position="1"/>
        <end position="31"/>
    </location>
</feature>
<name>A0A173LQ93_9ACTN</name>
<evidence type="ECO:0000256" key="1">
    <source>
        <dbReference type="ARBA" id="ARBA00023002"/>
    </source>
</evidence>
<accession>A0A173LQ93</accession>
<dbReference type="InterPro" id="IPR050741">
    <property type="entry name" value="Acyl-CoA_dehydrogenase"/>
</dbReference>
<dbReference type="Gene3D" id="1.10.540.10">
    <property type="entry name" value="Acyl-CoA dehydrogenase/oxidase, N-terminal domain"/>
    <property type="match status" value="1"/>
</dbReference>
<dbReference type="PANTHER" id="PTHR48083">
    <property type="entry name" value="MEDIUM-CHAIN SPECIFIC ACYL-COA DEHYDROGENASE, MITOCHONDRIAL-RELATED"/>
    <property type="match status" value="1"/>
</dbReference>
<dbReference type="InterPro" id="IPR036250">
    <property type="entry name" value="AcylCo_DH-like_C"/>
</dbReference>
<protein>
    <submittedName>
        <fullName evidence="4">Dibenzothiophene desulfurization enzyme C</fullName>
    </submittedName>
</protein>
<dbReference type="OrthoDB" id="571684at2"/>
<dbReference type="GO" id="GO:0003995">
    <property type="term" value="F:acyl-CoA dehydrogenase activity"/>
    <property type="evidence" value="ECO:0007669"/>
    <property type="project" value="TreeGrafter"/>
</dbReference>
<dbReference type="GO" id="GO:0016712">
    <property type="term" value="F:oxidoreductase activity, acting on paired donors, with incorporation or reduction of molecular oxygen, reduced flavin or flavoprotein as one donor, and incorporation of one atom of oxygen"/>
    <property type="evidence" value="ECO:0007669"/>
    <property type="project" value="TreeGrafter"/>
</dbReference>
<dbReference type="AlphaFoldDB" id="A0A173LQ93"/>
<evidence type="ECO:0000313" key="4">
    <source>
        <dbReference type="EMBL" id="ANI93721.1"/>
    </source>
</evidence>
<dbReference type="SUPFAM" id="SSF56645">
    <property type="entry name" value="Acyl-CoA dehydrogenase NM domain-like"/>
    <property type="match status" value="1"/>
</dbReference>
<dbReference type="Pfam" id="PF08028">
    <property type="entry name" value="Acyl-CoA_dh_2"/>
    <property type="match status" value="1"/>
</dbReference>
<dbReference type="KEGG" id="dtm:BJL86_2962"/>
<dbReference type="InterPro" id="IPR009100">
    <property type="entry name" value="AcylCoA_DH/oxidase_NM_dom_sf"/>
</dbReference>
<evidence type="ECO:0000259" key="3">
    <source>
        <dbReference type="Pfam" id="PF08028"/>
    </source>
</evidence>
<evidence type="ECO:0000313" key="5">
    <source>
        <dbReference type="Proteomes" id="UP000186104"/>
    </source>
</evidence>
<dbReference type="EMBL" id="CP015961">
    <property type="protein sequence ID" value="ANI93721.1"/>
    <property type="molecule type" value="Genomic_DNA"/>
</dbReference>
<dbReference type="InterPro" id="IPR037069">
    <property type="entry name" value="AcylCoA_DH/ox_N_sf"/>
</dbReference>
<dbReference type="InterPro" id="IPR046373">
    <property type="entry name" value="Acyl-CoA_Oxase/DH_mid-dom_sf"/>
</dbReference>
<dbReference type="InterPro" id="IPR013107">
    <property type="entry name" value="Acyl-CoA_DH_C"/>
</dbReference>
<keyword evidence="5" id="KW-1185">Reference proteome</keyword>
<dbReference type="GO" id="GO:0005737">
    <property type="term" value="C:cytoplasm"/>
    <property type="evidence" value="ECO:0007669"/>
    <property type="project" value="TreeGrafter"/>
</dbReference>